<dbReference type="AlphaFoldDB" id="A0AA88S448"/>
<organism evidence="2 3">
    <name type="scientific">Channa striata</name>
    <name type="common">Snakehead murrel</name>
    <name type="synonym">Ophicephalus striatus</name>
    <dbReference type="NCBI Taxonomy" id="64152"/>
    <lineage>
        <taxon>Eukaryota</taxon>
        <taxon>Metazoa</taxon>
        <taxon>Chordata</taxon>
        <taxon>Craniata</taxon>
        <taxon>Vertebrata</taxon>
        <taxon>Euteleostomi</taxon>
        <taxon>Actinopterygii</taxon>
        <taxon>Neopterygii</taxon>
        <taxon>Teleostei</taxon>
        <taxon>Neoteleostei</taxon>
        <taxon>Acanthomorphata</taxon>
        <taxon>Anabantaria</taxon>
        <taxon>Anabantiformes</taxon>
        <taxon>Channoidei</taxon>
        <taxon>Channidae</taxon>
        <taxon>Channa</taxon>
    </lineage>
</organism>
<dbReference type="EMBL" id="JAUPFM010000018">
    <property type="protein sequence ID" value="KAK2822729.1"/>
    <property type="molecule type" value="Genomic_DNA"/>
</dbReference>
<keyword evidence="3" id="KW-1185">Reference proteome</keyword>
<dbReference type="Proteomes" id="UP001187415">
    <property type="component" value="Unassembled WGS sequence"/>
</dbReference>
<evidence type="ECO:0000256" key="1">
    <source>
        <dbReference type="SAM" id="MobiDB-lite"/>
    </source>
</evidence>
<evidence type="ECO:0000313" key="3">
    <source>
        <dbReference type="Proteomes" id="UP001187415"/>
    </source>
</evidence>
<sequence length="126" mass="13392">MSKSLDKTLSEQQKPVKKKEHFFNSTLLQLKNGRKIDPVAHSVDGVWDRGYTDLHKCYSSTSMSASTSTSGNNSTPAASTSTSGNNTTMATTMATTMTTKGASGALHPQALLLLLSILTVSVLQKA</sequence>
<feature type="region of interest" description="Disordered" evidence="1">
    <location>
        <begin position="61"/>
        <end position="95"/>
    </location>
</feature>
<evidence type="ECO:0000313" key="2">
    <source>
        <dbReference type="EMBL" id="KAK2822729.1"/>
    </source>
</evidence>
<reference evidence="2" key="1">
    <citation type="submission" date="2023-07" db="EMBL/GenBank/DDBJ databases">
        <title>Chromosome-level Genome Assembly of Striped Snakehead (Channa striata).</title>
        <authorList>
            <person name="Liu H."/>
        </authorList>
    </citation>
    <scope>NUCLEOTIDE SEQUENCE</scope>
    <source>
        <strain evidence="2">Gz</strain>
        <tissue evidence="2">Muscle</tissue>
    </source>
</reference>
<accession>A0AA88S448</accession>
<name>A0AA88S448_CHASR</name>
<protein>
    <submittedName>
        <fullName evidence="2">Uncharacterized protein</fullName>
    </submittedName>
</protein>
<comment type="caution">
    <text evidence="2">The sequence shown here is derived from an EMBL/GenBank/DDBJ whole genome shotgun (WGS) entry which is preliminary data.</text>
</comment>
<gene>
    <name evidence="2" type="ORF">Q5P01_022794</name>
</gene>
<proteinExistence type="predicted"/>